<protein>
    <submittedName>
        <fullName evidence="2">15676_t:CDS:1</fullName>
    </submittedName>
</protein>
<evidence type="ECO:0000256" key="1">
    <source>
        <dbReference type="SAM" id="MobiDB-lite"/>
    </source>
</evidence>
<keyword evidence="3" id="KW-1185">Reference proteome</keyword>
<feature type="region of interest" description="Disordered" evidence="1">
    <location>
        <begin position="1"/>
        <end position="33"/>
    </location>
</feature>
<proteinExistence type="predicted"/>
<sequence length="98" mass="11954">ASLRIRLPNTFRDDELEEEELEEEEETSSEKEESIILKATLVQQLTTRYLKSRIYYVAKSKHWWRNVLSSYDPVRFKKLLQMFLHHFQQLADLIRHYP</sequence>
<evidence type="ECO:0000313" key="3">
    <source>
        <dbReference type="Proteomes" id="UP000789570"/>
    </source>
</evidence>
<name>A0A9N9I4T3_9GLOM</name>
<feature type="non-terminal residue" evidence="2">
    <location>
        <position position="1"/>
    </location>
</feature>
<feature type="compositionally biased region" description="Acidic residues" evidence="1">
    <location>
        <begin position="14"/>
        <end position="27"/>
    </location>
</feature>
<comment type="caution">
    <text evidence="2">The sequence shown here is derived from an EMBL/GenBank/DDBJ whole genome shotgun (WGS) entry which is preliminary data.</text>
</comment>
<feature type="non-terminal residue" evidence="2">
    <location>
        <position position="98"/>
    </location>
</feature>
<dbReference type="Proteomes" id="UP000789570">
    <property type="component" value="Unassembled WGS sequence"/>
</dbReference>
<accession>A0A9N9I4T3</accession>
<dbReference type="EMBL" id="CAJVPQ010010120">
    <property type="protein sequence ID" value="CAG8720441.1"/>
    <property type="molecule type" value="Genomic_DNA"/>
</dbReference>
<dbReference type="OrthoDB" id="2445244at2759"/>
<gene>
    <name evidence="2" type="ORF">FCALED_LOCUS14363</name>
</gene>
<reference evidence="2" key="1">
    <citation type="submission" date="2021-06" db="EMBL/GenBank/DDBJ databases">
        <authorList>
            <person name="Kallberg Y."/>
            <person name="Tangrot J."/>
            <person name="Rosling A."/>
        </authorList>
    </citation>
    <scope>NUCLEOTIDE SEQUENCE</scope>
    <source>
        <strain evidence="2">UK204</strain>
    </source>
</reference>
<evidence type="ECO:0000313" key="2">
    <source>
        <dbReference type="EMBL" id="CAG8720441.1"/>
    </source>
</evidence>
<organism evidence="2 3">
    <name type="scientific">Funneliformis caledonium</name>
    <dbReference type="NCBI Taxonomy" id="1117310"/>
    <lineage>
        <taxon>Eukaryota</taxon>
        <taxon>Fungi</taxon>
        <taxon>Fungi incertae sedis</taxon>
        <taxon>Mucoromycota</taxon>
        <taxon>Glomeromycotina</taxon>
        <taxon>Glomeromycetes</taxon>
        <taxon>Glomerales</taxon>
        <taxon>Glomeraceae</taxon>
        <taxon>Funneliformis</taxon>
    </lineage>
</organism>
<dbReference type="AlphaFoldDB" id="A0A9N9I4T3"/>